<dbReference type="EMBL" id="BDQF01000013">
    <property type="protein sequence ID" value="GAW82579.1"/>
    <property type="molecule type" value="Genomic_DNA"/>
</dbReference>
<evidence type="ECO:0000256" key="1">
    <source>
        <dbReference type="SAM" id="Phobius"/>
    </source>
</evidence>
<dbReference type="Proteomes" id="UP000195521">
    <property type="component" value="Unassembled WGS sequence"/>
</dbReference>
<dbReference type="GeneID" id="39749316"/>
<evidence type="ECO:0000313" key="2">
    <source>
        <dbReference type="EMBL" id="GAW82579.1"/>
    </source>
</evidence>
<protein>
    <submittedName>
        <fullName evidence="2">Uncharacterized protein</fullName>
    </submittedName>
</protein>
<feature type="transmembrane region" description="Helical" evidence="1">
    <location>
        <begin position="343"/>
        <end position="367"/>
    </location>
</feature>
<keyword evidence="1" id="KW-1133">Transmembrane helix</keyword>
<keyword evidence="1" id="KW-0472">Membrane</keyword>
<gene>
    <name evidence="2" type="ORF">PGO_125770</name>
</gene>
<comment type="caution">
    <text evidence="2">The sequence shown here is derived from an EMBL/GenBank/DDBJ whole genome shotgun (WGS) entry which is preliminary data.</text>
</comment>
<accession>A0A1Y1JJA9</accession>
<reference evidence="3" key="1">
    <citation type="submission" date="2017-04" db="EMBL/GenBank/DDBJ databases">
        <title>Plasmodium gonderi genome.</title>
        <authorList>
            <person name="Arisue N."/>
            <person name="Honma H."/>
            <person name="Kawai S."/>
            <person name="Tougan T."/>
            <person name="Tanabe K."/>
            <person name="Horii T."/>
        </authorList>
    </citation>
    <scope>NUCLEOTIDE SEQUENCE [LARGE SCALE GENOMIC DNA]</scope>
    <source>
        <strain evidence="3">ATCC 30045</strain>
    </source>
</reference>
<proteinExistence type="predicted"/>
<dbReference type="RefSeq" id="XP_028545168.1">
    <property type="nucleotide sequence ID" value="XM_028689367.1"/>
</dbReference>
<organism evidence="2 3">
    <name type="scientific">Plasmodium gonderi</name>
    <dbReference type="NCBI Taxonomy" id="77519"/>
    <lineage>
        <taxon>Eukaryota</taxon>
        <taxon>Sar</taxon>
        <taxon>Alveolata</taxon>
        <taxon>Apicomplexa</taxon>
        <taxon>Aconoidasida</taxon>
        <taxon>Haemosporida</taxon>
        <taxon>Plasmodiidae</taxon>
        <taxon>Plasmodium</taxon>
        <taxon>Plasmodium (Plasmodium)</taxon>
    </lineage>
</organism>
<sequence length="440" mass="51914">MLRFSLWRQKKNAGILGMKRKIKDSEGAECRKLKLKWDDKILSLHIFDLVPRNKNNAEMLEMKSMNIIKDMSKIKYDFVIFGIGYVDYDKILKSFNRAELVRRKMIDSIHSNLKKVNGQYISLIQQCLLLNIPHFCLGRDRLTELASIGTAIFSNPKEIFSLVYYFLINSDKTNINNRDISDESWKKKDDMELNLENNSPHFYHALVAENALYLIYNLHAILLKVLKSHFYVPPNDSFKNSNNNKYDTNNLNKKNFKEKLCSFFKETTYDQINAFRNQINKTQLYSDYELSSEKKDIKILIICDAICVDYFCNYVKSNLHLWKNVSPFYHELFVLEKKNTYKFALSLFLFIIAPIAWIVTFLLKYLYHLWVEYFTKGKVITVGGDIFFQDSKLIDINDENSDSSKNYEQIFRSIHPNKEQFETVSLLGGLLQWFKNKSRS</sequence>
<name>A0A1Y1JJA9_PLAGO</name>
<dbReference type="OMA" id="CVDYFCN"/>
<dbReference type="AlphaFoldDB" id="A0A1Y1JJA9"/>
<dbReference type="OrthoDB" id="332498at2759"/>
<keyword evidence="1" id="KW-0812">Transmembrane</keyword>
<evidence type="ECO:0000313" key="3">
    <source>
        <dbReference type="Proteomes" id="UP000195521"/>
    </source>
</evidence>
<keyword evidence="3" id="KW-1185">Reference proteome</keyword>